<dbReference type="Gene3D" id="3.40.50.2300">
    <property type="match status" value="1"/>
</dbReference>
<sequence length="157" mass="17274">MKFLFLCTGNSCRSILSEVLFNSRAPEGWKAYSAGSKPSGQVHLLTIETLENLGLSTEGLWSKTIDDCEQYQPDVVITVCDSAAQEACPLYLGGAIKAHWGLVDPSHLDLPKEEKLKAFQVTVDHINRRLDALLALDTAHMSRPDLIAAINQISHIE</sequence>
<dbReference type="InterPro" id="IPR023485">
    <property type="entry name" value="Ptyr_pPase"/>
</dbReference>
<proteinExistence type="predicted"/>
<dbReference type="EMBL" id="LUAW01000026">
    <property type="protein sequence ID" value="KYQ71415.1"/>
    <property type="molecule type" value="Genomic_DNA"/>
</dbReference>
<evidence type="ECO:0000256" key="1">
    <source>
        <dbReference type="ARBA" id="ARBA00022849"/>
    </source>
</evidence>
<dbReference type="PANTHER" id="PTHR43428">
    <property type="entry name" value="ARSENATE REDUCTASE"/>
    <property type="match status" value="1"/>
</dbReference>
<name>A0A151Y048_9GAMM</name>
<evidence type="ECO:0000313" key="4">
    <source>
        <dbReference type="Proteomes" id="UP000076276"/>
    </source>
</evidence>
<dbReference type="GO" id="GO:0046685">
    <property type="term" value="P:response to arsenic-containing substance"/>
    <property type="evidence" value="ECO:0007669"/>
    <property type="project" value="UniProtKB-KW"/>
</dbReference>
<dbReference type="Pfam" id="PF01451">
    <property type="entry name" value="LMWPc"/>
    <property type="match status" value="1"/>
</dbReference>
<evidence type="ECO:0000313" key="3">
    <source>
        <dbReference type="EMBL" id="KYQ71415.1"/>
    </source>
</evidence>
<accession>A0A151Y048</accession>
<reference evidence="3 4" key="1">
    <citation type="submission" date="2016-03" db="EMBL/GenBank/DDBJ databases">
        <title>Acinetobacter genomospecies 28 strain ANC 4149.</title>
        <authorList>
            <person name="Radolfova-Krizova L."/>
            <person name="Nemec A."/>
        </authorList>
    </citation>
    <scope>NUCLEOTIDE SEQUENCE [LARGE SCALE GENOMIC DNA]</scope>
    <source>
        <strain evidence="3 4">ANC 4149</strain>
    </source>
</reference>
<dbReference type="Proteomes" id="UP000076276">
    <property type="component" value="Unassembled WGS sequence"/>
</dbReference>
<dbReference type="RefSeq" id="WP_067669985.1">
    <property type="nucleotide sequence ID" value="NZ_CBCSIK010000006.1"/>
</dbReference>
<evidence type="ECO:0000259" key="2">
    <source>
        <dbReference type="SMART" id="SM00226"/>
    </source>
</evidence>
<dbReference type="SUPFAM" id="SSF52788">
    <property type="entry name" value="Phosphotyrosine protein phosphatases I"/>
    <property type="match status" value="1"/>
</dbReference>
<dbReference type="CDD" id="cd16345">
    <property type="entry name" value="LMWP_ArsC"/>
    <property type="match status" value="1"/>
</dbReference>
<dbReference type="SMART" id="SM00226">
    <property type="entry name" value="LMWPc"/>
    <property type="match status" value="1"/>
</dbReference>
<gene>
    <name evidence="3" type="ORF">AZH43_14415</name>
</gene>
<dbReference type="PANTHER" id="PTHR43428:SF1">
    <property type="entry name" value="ARSENATE REDUCTASE"/>
    <property type="match status" value="1"/>
</dbReference>
<keyword evidence="4" id="KW-1185">Reference proteome</keyword>
<dbReference type="OrthoDB" id="9793058at2"/>
<protein>
    <submittedName>
        <fullName evidence="3">ArsC family transcriptional regulator</fullName>
    </submittedName>
</protein>
<feature type="domain" description="Phosphotyrosine protein phosphatase I" evidence="2">
    <location>
        <begin position="1"/>
        <end position="136"/>
    </location>
</feature>
<dbReference type="STRING" id="1806892.AZH43_14415"/>
<keyword evidence="1" id="KW-0059">Arsenical resistance</keyword>
<dbReference type="AlphaFoldDB" id="A0A151Y048"/>
<dbReference type="InterPro" id="IPR036196">
    <property type="entry name" value="Ptyr_pPase_sf"/>
</dbReference>
<comment type="caution">
    <text evidence="3">The sequence shown here is derived from an EMBL/GenBank/DDBJ whole genome shotgun (WGS) entry which is preliminary data.</text>
</comment>
<organism evidence="3 4">
    <name type="scientific">Acinetobacter pragensis</name>
    <dbReference type="NCBI Taxonomy" id="1806892"/>
    <lineage>
        <taxon>Bacteria</taxon>
        <taxon>Pseudomonadati</taxon>
        <taxon>Pseudomonadota</taxon>
        <taxon>Gammaproteobacteria</taxon>
        <taxon>Moraxellales</taxon>
        <taxon>Moraxellaceae</taxon>
        <taxon>Acinetobacter</taxon>
    </lineage>
</organism>